<dbReference type="SUPFAM" id="SSF51730">
    <property type="entry name" value="FAD-linked oxidoreductase"/>
    <property type="match status" value="1"/>
</dbReference>
<dbReference type="GO" id="GO:0005829">
    <property type="term" value="C:cytosol"/>
    <property type="evidence" value="ECO:0007669"/>
    <property type="project" value="TreeGrafter"/>
</dbReference>
<evidence type="ECO:0000313" key="11">
    <source>
        <dbReference type="EMBL" id="BBB90082.1"/>
    </source>
</evidence>
<dbReference type="OrthoDB" id="9803687at2"/>
<dbReference type="Pfam" id="PF12225">
    <property type="entry name" value="DUF5981"/>
    <property type="match status" value="1"/>
</dbReference>
<dbReference type="InterPro" id="IPR003171">
    <property type="entry name" value="Mehydrof_redctse-like"/>
</dbReference>
<proteinExistence type="inferred from homology"/>
<comment type="pathway">
    <text evidence="2 8">One-carbon metabolism; tetrahydrofolate interconversion.</text>
</comment>
<dbReference type="PANTHER" id="PTHR45754">
    <property type="entry name" value="METHYLENETETRAHYDROFOLATE REDUCTASE"/>
    <property type="match status" value="1"/>
</dbReference>
<dbReference type="GO" id="GO:0106312">
    <property type="term" value="F:methylenetetrahydrofolate reductase (NADH) activity"/>
    <property type="evidence" value="ECO:0007669"/>
    <property type="project" value="UniProtKB-EC"/>
</dbReference>
<feature type="domain" description="Methylene-tetrahydrofolate reductase C-terminal-like" evidence="10">
    <location>
        <begin position="391"/>
        <end position="481"/>
    </location>
</feature>
<dbReference type="GO" id="GO:0071949">
    <property type="term" value="F:FAD binding"/>
    <property type="evidence" value="ECO:0007669"/>
    <property type="project" value="TreeGrafter"/>
</dbReference>
<comment type="similarity">
    <text evidence="3 8">Belongs to the methylenetetrahydrofolate reductase family.</text>
</comment>
<evidence type="ECO:0000256" key="2">
    <source>
        <dbReference type="ARBA" id="ARBA00004777"/>
    </source>
</evidence>
<dbReference type="Gene3D" id="3.20.20.220">
    <property type="match status" value="1"/>
</dbReference>
<keyword evidence="9" id="KW-1133">Transmembrane helix</keyword>
<evidence type="ECO:0000259" key="10">
    <source>
        <dbReference type="Pfam" id="PF12225"/>
    </source>
</evidence>
<dbReference type="KEGG" id="mana:MAMMFC1_00730"/>
<evidence type="ECO:0000256" key="1">
    <source>
        <dbReference type="ARBA" id="ARBA00001974"/>
    </source>
</evidence>
<keyword evidence="11" id="KW-0808">Transferase</keyword>
<dbReference type="GO" id="GO:0008168">
    <property type="term" value="F:methyltransferase activity"/>
    <property type="evidence" value="ECO:0007669"/>
    <property type="project" value="UniProtKB-KW"/>
</dbReference>
<keyword evidence="5 8" id="KW-0274">FAD</keyword>
<comment type="cofactor">
    <cofactor evidence="1 8">
        <name>FAD</name>
        <dbReference type="ChEBI" id="CHEBI:57692"/>
    </cofactor>
</comment>
<evidence type="ECO:0000256" key="8">
    <source>
        <dbReference type="RuleBase" id="RU003862"/>
    </source>
</evidence>
<keyword evidence="6 8" id="KW-0560">Oxidoreductase</keyword>
<evidence type="ECO:0000256" key="5">
    <source>
        <dbReference type="ARBA" id="ARBA00022827"/>
    </source>
</evidence>
<dbReference type="GO" id="GO:0035999">
    <property type="term" value="P:tetrahydrofolate interconversion"/>
    <property type="evidence" value="ECO:0007669"/>
    <property type="project" value="UniProtKB-UniPathway"/>
</dbReference>
<evidence type="ECO:0000256" key="9">
    <source>
        <dbReference type="SAM" id="Phobius"/>
    </source>
</evidence>
<keyword evidence="9" id="KW-0472">Membrane</keyword>
<gene>
    <name evidence="11" type="primary">yitJ_2</name>
    <name evidence="11" type="ORF">MAMMFC1_00730</name>
</gene>
<dbReference type="Pfam" id="PF02219">
    <property type="entry name" value="MTHFR"/>
    <property type="match status" value="1"/>
</dbReference>
<dbReference type="CDD" id="cd00537">
    <property type="entry name" value="MTHFR"/>
    <property type="match status" value="1"/>
</dbReference>
<sequence length="503" mass="56116">MTAKLSLQAALADPAQLSVTWELVPGQGAREKAQEHLVKMAELAAKDAKINAVTITDNPGGKSAIAVYAMAVEAKRLGIDPLVHFTGKDKNRNALESELYALERAGIENLLVMTGDYPVSGYSGNAKPVFDFDAVHVLRLIGKMNDSTYTKLAPTHFFAGAVVSPFKSTEAETMAQYYKLHKKVANGSRFIITQLGYDARKFDELKKYVMLNNLAVPLIGNIFVLSLPVARMMNKNLIPGCVVTDSLVARLEEEAAHSNKRELQLLRAARQYAVLKGLQYDGVNIGGHGLSYQDVQFIMEKGEELSSNWQDIAAAEFNHPQAGGFYFFEEDAATGLNTCQPADRRRTGPGRTSLKQSLMNMVHGVAFDQQSPLYPANRAAARYIDKSWLKQPFTGAEYITKTITNECRFCGDCAMHELGFICPMSQCPKQQRNGACGGSRDGWCEVYPGKQKCIYVKMYEEFKGRGREDRMKEKYMPPCNWDLHRTSSWLNYFNGRDYNNNKD</sequence>
<dbReference type="InterPro" id="IPR022026">
    <property type="entry name" value="DUF5981"/>
</dbReference>
<keyword evidence="12" id="KW-1185">Reference proteome</keyword>
<evidence type="ECO:0000256" key="4">
    <source>
        <dbReference type="ARBA" id="ARBA00022630"/>
    </source>
</evidence>
<dbReference type="AlphaFoldDB" id="A0A348AG84"/>
<keyword evidence="9" id="KW-0812">Transmembrane</keyword>
<dbReference type="Proteomes" id="UP000276437">
    <property type="component" value="Chromosome"/>
</dbReference>
<dbReference type="PANTHER" id="PTHR45754:SF3">
    <property type="entry name" value="METHYLENETETRAHYDROFOLATE REDUCTASE (NADPH)"/>
    <property type="match status" value="1"/>
</dbReference>
<evidence type="ECO:0000256" key="3">
    <source>
        <dbReference type="ARBA" id="ARBA00006743"/>
    </source>
</evidence>
<name>A0A348AG84_9FIRM</name>
<dbReference type="GO" id="GO:0009086">
    <property type="term" value="P:methionine biosynthetic process"/>
    <property type="evidence" value="ECO:0007669"/>
    <property type="project" value="TreeGrafter"/>
</dbReference>
<evidence type="ECO:0000256" key="7">
    <source>
        <dbReference type="ARBA" id="ARBA00048628"/>
    </source>
</evidence>
<accession>A0A348AG84</accession>
<dbReference type="UniPathway" id="UPA00193"/>
<protein>
    <recommendedName>
        <fullName evidence="8">Methylenetetrahydrofolate reductase</fullName>
    </recommendedName>
</protein>
<organism evidence="11 12">
    <name type="scientific">Methylomusa anaerophila</name>
    <dbReference type="NCBI Taxonomy" id="1930071"/>
    <lineage>
        <taxon>Bacteria</taxon>
        <taxon>Bacillati</taxon>
        <taxon>Bacillota</taxon>
        <taxon>Negativicutes</taxon>
        <taxon>Selenomonadales</taxon>
        <taxon>Sporomusaceae</taxon>
        <taxon>Methylomusa</taxon>
    </lineage>
</organism>
<reference evidence="11 12" key="1">
    <citation type="journal article" date="2018" name="Int. J. Syst. Evol. Microbiol.">
        <title>Methylomusa anaerophila gen. nov., sp. nov., an anaerobic methanol-utilizing bacterium isolated from a microbial fuel cell.</title>
        <authorList>
            <person name="Amano N."/>
            <person name="Yamamuro A."/>
            <person name="Miyahara M."/>
            <person name="Kouzuma A."/>
            <person name="Abe T."/>
            <person name="Watanabe K."/>
        </authorList>
    </citation>
    <scope>NUCLEOTIDE SEQUENCE [LARGE SCALE GENOMIC DNA]</scope>
    <source>
        <strain evidence="11 12">MMFC1</strain>
    </source>
</reference>
<feature type="transmembrane region" description="Helical" evidence="9">
    <location>
        <begin position="210"/>
        <end position="230"/>
    </location>
</feature>
<dbReference type="RefSeq" id="WP_126306545.1">
    <property type="nucleotide sequence ID" value="NZ_AP018449.1"/>
</dbReference>
<dbReference type="GO" id="GO:0032259">
    <property type="term" value="P:methylation"/>
    <property type="evidence" value="ECO:0007669"/>
    <property type="project" value="UniProtKB-KW"/>
</dbReference>
<dbReference type="InterPro" id="IPR029041">
    <property type="entry name" value="FAD-linked_oxidoreductase-like"/>
</dbReference>
<dbReference type="EMBL" id="AP018449">
    <property type="protein sequence ID" value="BBB90082.1"/>
    <property type="molecule type" value="Genomic_DNA"/>
</dbReference>
<keyword evidence="11" id="KW-0489">Methyltransferase</keyword>
<comment type="catalytic activity">
    <reaction evidence="7">
        <text>(6S)-5-methyl-5,6,7,8-tetrahydrofolate + NAD(+) = (6R)-5,10-methylene-5,6,7,8-tetrahydrofolate + NADH + H(+)</text>
        <dbReference type="Rhea" id="RHEA:19821"/>
        <dbReference type="ChEBI" id="CHEBI:15378"/>
        <dbReference type="ChEBI" id="CHEBI:15636"/>
        <dbReference type="ChEBI" id="CHEBI:18608"/>
        <dbReference type="ChEBI" id="CHEBI:57540"/>
        <dbReference type="ChEBI" id="CHEBI:57945"/>
        <dbReference type="EC" id="1.5.1.54"/>
    </reaction>
    <physiologicalReaction direction="right-to-left" evidence="7">
        <dbReference type="Rhea" id="RHEA:19823"/>
    </physiologicalReaction>
</comment>
<evidence type="ECO:0000256" key="6">
    <source>
        <dbReference type="ARBA" id="ARBA00023002"/>
    </source>
</evidence>
<keyword evidence="4 8" id="KW-0285">Flavoprotein</keyword>
<evidence type="ECO:0000313" key="12">
    <source>
        <dbReference type="Proteomes" id="UP000276437"/>
    </source>
</evidence>